<dbReference type="InterPro" id="IPR006437">
    <property type="entry name" value="Phage_terminase_lsu"/>
</dbReference>
<reference evidence="2" key="1">
    <citation type="submission" date="2020-10" db="EMBL/GenBank/DDBJ databases">
        <authorList>
            <person name="Gilroy R."/>
        </authorList>
    </citation>
    <scope>NUCLEOTIDE SEQUENCE</scope>
    <source>
        <strain evidence="2">13361</strain>
    </source>
</reference>
<organism evidence="2 3">
    <name type="scientific">Candidatus Faecousia excrementigallinarum</name>
    <dbReference type="NCBI Taxonomy" id="2840806"/>
    <lineage>
        <taxon>Bacteria</taxon>
        <taxon>Bacillati</taxon>
        <taxon>Bacillota</taxon>
        <taxon>Clostridia</taxon>
        <taxon>Eubacteriales</taxon>
        <taxon>Oscillospiraceae</taxon>
        <taxon>Faecousia</taxon>
    </lineage>
</organism>
<protein>
    <submittedName>
        <fullName evidence="2">PBSX family phage terminase large subunit</fullName>
    </submittedName>
</protein>
<dbReference type="EMBL" id="DVFK01000035">
    <property type="protein sequence ID" value="HIQ67358.1"/>
    <property type="molecule type" value="Genomic_DNA"/>
</dbReference>
<dbReference type="InterPro" id="IPR027417">
    <property type="entry name" value="P-loop_NTPase"/>
</dbReference>
<keyword evidence="1" id="KW-0472">Membrane</keyword>
<evidence type="ECO:0000313" key="3">
    <source>
        <dbReference type="Proteomes" id="UP000886796"/>
    </source>
</evidence>
<comment type="caution">
    <text evidence="2">The sequence shown here is derived from an EMBL/GenBank/DDBJ whole genome shotgun (WGS) entry which is preliminary data.</text>
</comment>
<dbReference type="AlphaFoldDB" id="A0A9D0Z1N8"/>
<gene>
    <name evidence="2" type="ORF">IAB74_02470</name>
</gene>
<dbReference type="Gene3D" id="3.40.50.300">
    <property type="entry name" value="P-loop containing nucleotide triphosphate hydrolases"/>
    <property type="match status" value="1"/>
</dbReference>
<evidence type="ECO:0000313" key="2">
    <source>
        <dbReference type="EMBL" id="HIQ67358.1"/>
    </source>
</evidence>
<dbReference type="Proteomes" id="UP000886796">
    <property type="component" value="Unassembled WGS sequence"/>
</dbReference>
<accession>A0A9D0Z1N8</accession>
<proteinExistence type="predicted"/>
<dbReference type="Pfam" id="PF03237">
    <property type="entry name" value="Terminase_6N"/>
    <property type="match status" value="1"/>
</dbReference>
<sequence>MIYESFSRRQLLAMTWWNRENLKDFDGIVCDGAVRSGKTLSMVIGFFLWSMASFNGAAFALCGKSISALRRNVVTPMGQWLGGVFTVQDNFSRNRLVVSAGRGRVNTYYLFGGQDEDSYKDIQGITLAGVLLDEAALMRRSFVEQACARCSVAGSRLWFNCNPQGPEHWLYKEWICKAKEKNILHLHFTMADNPALEAGIKRRYETLYTAVFYRRYVLGEWCMAQGLVYPFSREQLVTKDLPESGQYYLSIDYGTQNPFSAGLWCVAGGRAVRLREYYHDGRGTGKLCTDEDYYEALKRLAGGLPIRQVVIDPSAASMIALIRRRGEFSVRRAKNPVLPGIRLVSSLIQAGVVKISEGCTNALREFGLYTWEEGQDAPRKENDHAMDDIRYFCATILGRDRELLRKIGGNEG</sequence>
<dbReference type="NCBIfam" id="TIGR01547">
    <property type="entry name" value="phage_term_2"/>
    <property type="match status" value="1"/>
</dbReference>
<keyword evidence="1" id="KW-0812">Transmembrane</keyword>
<reference evidence="2" key="2">
    <citation type="journal article" date="2021" name="PeerJ">
        <title>Extensive microbial diversity within the chicken gut microbiome revealed by metagenomics and culture.</title>
        <authorList>
            <person name="Gilroy R."/>
            <person name="Ravi A."/>
            <person name="Getino M."/>
            <person name="Pursley I."/>
            <person name="Horton D.L."/>
            <person name="Alikhan N.F."/>
            <person name="Baker D."/>
            <person name="Gharbi K."/>
            <person name="Hall N."/>
            <person name="Watson M."/>
            <person name="Adriaenssens E.M."/>
            <person name="Foster-Nyarko E."/>
            <person name="Jarju S."/>
            <person name="Secka A."/>
            <person name="Antonio M."/>
            <person name="Oren A."/>
            <person name="Chaudhuri R.R."/>
            <person name="La Ragione R."/>
            <person name="Hildebrand F."/>
            <person name="Pallen M.J."/>
        </authorList>
    </citation>
    <scope>NUCLEOTIDE SEQUENCE</scope>
    <source>
        <strain evidence="2">13361</strain>
    </source>
</reference>
<name>A0A9D0Z1N8_9FIRM</name>
<dbReference type="Gene3D" id="3.30.420.280">
    <property type="match status" value="1"/>
</dbReference>
<feature type="transmembrane region" description="Helical" evidence="1">
    <location>
        <begin position="42"/>
        <end position="62"/>
    </location>
</feature>
<evidence type="ECO:0000256" key="1">
    <source>
        <dbReference type="SAM" id="Phobius"/>
    </source>
</evidence>
<keyword evidence="1" id="KW-1133">Transmembrane helix</keyword>